<dbReference type="PANTHER" id="PTHR31179">
    <property type="entry name" value="RAB GTPASE-BINDING EFFECTOR PROTEIN"/>
    <property type="match status" value="1"/>
</dbReference>
<evidence type="ECO:0000259" key="3">
    <source>
        <dbReference type="Pfam" id="PF03528"/>
    </source>
</evidence>
<feature type="region of interest" description="Disordered" evidence="2">
    <location>
        <begin position="736"/>
        <end position="755"/>
    </location>
</feature>
<dbReference type="HOGENOM" id="CLU_358029_0_0_1"/>
<dbReference type="InterPro" id="IPR018514">
    <property type="entry name" value="Rabaptin_CC"/>
</dbReference>
<keyword evidence="5" id="KW-1185">Reference proteome</keyword>
<evidence type="ECO:0000313" key="4">
    <source>
        <dbReference type="EMBL" id="EDV22442.1"/>
    </source>
</evidence>
<dbReference type="CTD" id="6756377"/>
<protein>
    <recommendedName>
        <fullName evidence="3">Rabaptin coiled-coil domain-containing protein</fullName>
    </recommendedName>
</protein>
<organism evidence="4 5">
    <name type="scientific">Trichoplax adhaerens</name>
    <name type="common">Trichoplax reptans</name>
    <dbReference type="NCBI Taxonomy" id="10228"/>
    <lineage>
        <taxon>Eukaryota</taxon>
        <taxon>Metazoa</taxon>
        <taxon>Placozoa</taxon>
        <taxon>Uniplacotomia</taxon>
        <taxon>Trichoplacea</taxon>
        <taxon>Trichoplacidae</taxon>
        <taxon>Trichoplax</taxon>
    </lineage>
</organism>
<dbReference type="RefSeq" id="XP_002114986.1">
    <property type="nucleotide sequence ID" value="XM_002114950.1"/>
</dbReference>
<evidence type="ECO:0000256" key="2">
    <source>
        <dbReference type="SAM" id="MobiDB-lite"/>
    </source>
</evidence>
<sequence>MESTFEANDNPDDLQKQLQRLKQHETELMEKNRELEQEFGVKRAQFMKLYLTKEALDVTVLMILNIDTILILKNLTAIIITVKELKASKKEVEQLQSEVFLLNDHSKKIEDELNGVRTAAALSEQDKQDAIESLKRRYESQLESFKEYANSKNESSTEFEEERARLTLIIERLELEVNELRNNARKQSTSPASITDFANKVIRRKNNIVTAKGRTPASNETLEDSMEKAQETADMLRSVVVPMEEEIASLRSKLRETQTKLKYYENKQSKHQIANQNLIDIQGDLEGANEEVKGLQSCLSAERSSRTDLEMYVAVLNTQKDVLQEEKQQLEEEFRRVCRLLEDEKMAGNELKQTWKLANDGFLERQKSFQNEIDCMKILLSPQQQEILQDMLYKKDNKESHPSNYQVSSSINFASQSADTGIILPNLPIQKSENNNKLPPVTEQNNRNSTDDTLIDLSSTDTSNRLGPASSLTSLNVSSNYDERIKRVQSDNNVASRDKSKSFSVSSPYRGDSGYSQWTNENQMPNKDSFFRNELASLQQEVKQLKEKLSSAEALCDNYELQLQNSEKDIATHSETQESLKSQIEIEKNVGKIERQRRLALEKSMKTANDKNDVLKDLSDSRNKLTAELSMLKAQYSALQNQQQAVSSGSASLSALSQAQSNYREEINQLKQQLTVERSNSKAVETKLKREIDYLTKELTSSLLDGNRNISPKIASQGVSEFDPFAAVFPNSFSNSSVAEKKQEGDSHADVEGFLYSKPQFETGEEKSENELLDLRQHLLGNP</sequence>
<dbReference type="GeneID" id="6756377"/>
<dbReference type="PANTHER" id="PTHR31179:SF7">
    <property type="entry name" value="FYVE-TYPE DOMAIN-CONTAINING PROTEIN"/>
    <property type="match status" value="1"/>
</dbReference>
<dbReference type="AlphaFoldDB" id="B3S4D6"/>
<dbReference type="Pfam" id="PF03528">
    <property type="entry name" value="Rabaptin"/>
    <property type="match status" value="2"/>
</dbReference>
<dbReference type="eggNOG" id="KOG0993">
    <property type="taxonomic scope" value="Eukaryota"/>
</dbReference>
<dbReference type="InterPro" id="IPR003914">
    <property type="entry name" value="Rabaptin"/>
</dbReference>
<dbReference type="OMA" id="FEANDNP"/>
<dbReference type="PhylomeDB" id="B3S4D6"/>
<dbReference type="FunCoup" id="B3S4D6">
    <property type="interactions" value="1118"/>
</dbReference>
<feature type="coiled-coil region" evidence="1">
    <location>
        <begin position="219"/>
        <end position="267"/>
    </location>
</feature>
<feature type="compositionally biased region" description="Basic and acidic residues" evidence="2">
    <location>
        <begin position="739"/>
        <end position="751"/>
    </location>
</feature>
<feature type="coiled-coil region" evidence="1">
    <location>
        <begin position="313"/>
        <end position="340"/>
    </location>
</feature>
<feature type="coiled-coil region" evidence="1">
    <location>
        <begin position="615"/>
        <end position="680"/>
    </location>
</feature>
<reference evidence="4 5" key="1">
    <citation type="journal article" date="2008" name="Nature">
        <title>The Trichoplax genome and the nature of placozoans.</title>
        <authorList>
            <person name="Srivastava M."/>
            <person name="Begovic E."/>
            <person name="Chapman J."/>
            <person name="Putnam N.H."/>
            <person name="Hellsten U."/>
            <person name="Kawashima T."/>
            <person name="Kuo A."/>
            <person name="Mitros T."/>
            <person name="Salamov A."/>
            <person name="Carpenter M.L."/>
            <person name="Signorovitch A.Y."/>
            <person name="Moreno M.A."/>
            <person name="Kamm K."/>
            <person name="Grimwood J."/>
            <person name="Schmutz J."/>
            <person name="Shapiro H."/>
            <person name="Grigoriev I.V."/>
            <person name="Buss L.W."/>
            <person name="Schierwater B."/>
            <person name="Dellaporta S.L."/>
            <person name="Rokhsar D.S."/>
        </authorList>
    </citation>
    <scope>NUCLEOTIDE SEQUENCE [LARGE SCALE GENOMIC DNA]</scope>
    <source>
        <strain evidence="4 5">Grell-BS-1999</strain>
    </source>
</reference>
<proteinExistence type="predicted"/>
<feature type="coiled-coil region" evidence="1">
    <location>
        <begin position="156"/>
        <end position="190"/>
    </location>
</feature>
<keyword evidence="1" id="KW-0175">Coiled coil</keyword>
<accession>B3S4D6</accession>
<dbReference type="EMBL" id="DS985249">
    <property type="protein sequence ID" value="EDV22442.1"/>
    <property type="molecule type" value="Genomic_DNA"/>
</dbReference>
<feature type="coiled-coil region" evidence="1">
    <location>
        <begin position="528"/>
        <end position="583"/>
    </location>
</feature>
<feature type="domain" description="Rabaptin coiled-coil" evidence="3">
    <location>
        <begin position="290"/>
        <end position="496"/>
    </location>
</feature>
<feature type="region of interest" description="Disordered" evidence="2">
    <location>
        <begin position="490"/>
        <end position="526"/>
    </location>
</feature>
<evidence type="ECO:0000256" key="1">
    <source>
        <dbReference type="SAM" id="Coils"/>
    </source>
</evidence>
<dbReference type="GO" id="GO:0008083">
    <property type="term" value="F:growth factor activity"/>
    <property type="evidence" value="ECO:0007669"/>
    <property type="project" value="InterPro"/>
</dbReference>
<feature type="domain" description="Rabaptin coiled-coil" evidence="3">
    <location>
        <begin position="83"/>
        <end position="270"/>
    </location>
</feature>
<dbReference type="GO" id="GO:0005096">
    <property type="term" value="F:GTPase activator activity"/>
    <property type="evidence" value="ECO:0007669"/>
    <property type="project" value="InterPro"/>
</dbReference>
<dbReference type="InParanoid" id="B3S4D6"/>
<evidence type="ECO:0000313" key="5">
    <source>
        <dbReference type="Proteomes" id="UP000009022"/>
    </source>
</evidence>
<feature type="region of interest" description="Disordered" evidence="2">
    <location>
        <begin position="428"/>
        <end position="471"/>
    </location>
</feature>
<dbReference type="STRING" id="10228.B3S4D6"/>
<feature type="compositionally biased region" description="Polar residues" evidence="2">
    <location>
        <begin position="429"/>
        <end position="448"/>
    </location>
</feature>
<gene>
    <name evidence="4" type="ORF">TRIADDRAFT_59047</name>
</gene>
<dbReference type="GO" id="GO:0006897">
    <property type="term" value="P:endocytosis"/>
    <property type="evidence" value="ECO:0007669"/>
    <property type="project" value="InterPro"/>
</dbReference>
<dbReference type="OrthoDB" id="8934859at2759"/>
<feature type="compositionally biased region" description="Low complexity" evidence="2">
    <location>
        <begin position="451"/>
        <end position="463"/>
    </location>
</feature>
<feature type="compositionally biased region" description="Polar residues" evidence="2">
    <location>
        <begin position="514"/>
        <end position="526"/>
    </location>
</feature>
<dbReference type="Proteomes" id="UP000009022">
    <property type="component" value="Unassembled WGS sequence"/>
</dbReference>
<name>B3S4D6_TRIAD</name>
<dbReference type="KEGG" id="tad:TRIADDRAFT_59047"/>